<dbReference type="EMBL" id="SWCJ01000001">
    <property type="protein sequence ID" value="TKB58218.1"/>
    <property type="molecule type" value="Genomic_DNA"/>
</dbReference>
<evidence type="ECO:0000313" key="11">
    <source>
        <dbReference type="Proteomes" id="UP000305675"/>
    </source>
</evidence>
<evidence type="ECO:0000256" key="3">
    <source>
        <dbReference type="ARBA" id="ARBA00023143"/>
    </source>
</evidence>
<keyword evidence="10" id="KW-0282">Flagellum</keyword>
<keyword evidence="3 6" id="KW-0975">Bacterial flagellum</keyword>
<feature type="domain" description="Flagellar basal body rod protein N-terminal" evidence="7">
    <location>
        <begin position="5"/>
        <end position="35"/>
    </location>
</feature>
<organism evidence="10 11">
    <name type="scientific">Ferrimonas aestuarii</name>
    <dbReference type="NCBI Taxonomy" id="2569539"/>
    <lineage>
        <taxon>Bacteria</taxon>
        <taxon>Pseudomonadati</taxon>
        <taxon>Pseudomonadota</taxon>
        <taxon>Gammaproteobacteria</taxon>
        <taxon>Alteromonadales</taxon>
        <taxon>Ferrimonadaceae</taxon>
        <taxon>Ferrimonas</taxon>
    </lineage>
</organism>
<dbReference type="NCBIfam" id="TIGR03506">
    <property type="entry name" value="FlgEFG_subfam"/>
    <property type="match status" value="1"/>
</dbReference>
<comment type="caution">
    <text evidence="10">The sequence shown here is derived from an EMBL/GenBank/DDBJ whole genome shotgun (WGS) entry which is preliminary data.</text>
</comment>
<dbReference type="GO" id="GO:0030694">
    <property type="term" value="C:bacterial-type flagellum basal body, rod"/>
    <property type="evidence" value="ECO:0007669"/>
    <property type="project" value="UniProtKB-UniRule"/>
</dbReference>
<evidence type="ECO:0000256" key="5">
    <source>
        <dbReference type="ARBA" id="ARBA00040228"/>
    </source>
</evidence>
<evidence type="ECO:0000259" key="8">
    <source>
        <dbReference type="Pfam" id="PF06429"/>
    </source>
</evidence>
<dbReference type="Pfam" id="PF22692">
    <property type="entry name" value="LlgE_F_G_D1"/>
    <property type="match status" value="1"/>
</dbReference>
<feature type="domain" description="Flagellar hook protein FlgE/F/G-like D1" evidence="9">
    <location>
        <begin position="81"/>
        <end position="147"/>
    </location>
</feature>
<proteinExistence type="inferred from homology"/>
<dbReference type="OrthoDB" id="9804559at2"/>
<evidence type="ECO:0000256" key="4">
    <source>
        <dbReference type="ARBA" id="ARBA00038560"/>
    </source>
</evidence>
<name>A0A4V6WMU1_9GAMM</name>
<dbReference type="Proteomes" id="UP000305675">
    <property type="component" value="Unassembled WGS sequence"/>
</dbReference>
<evidence type="ECO:0000256" key="1">
    <source>
        <dbReference type="ARBA" id="ARBA00004117"/>
    </source>
</evidence>
<accession>A0A4V6WMU1</accession>
<dbReference type="RefSeq" id="WP_136861366.1">
    <property type="nucleotide sequence ID" value="NZ_SWCJ01000001.1"/>
</dbReference>
<comment type="similarity">
    <text evidence="2 6">Belongs to the flagella basal body rod proteins family.</text>
</comment>
<keyword evidence="11" id="KW-1185">Reference proteome</keyword>
<evidence type="ECO:0000313" key="10">
    <source>
        <dbReference type="EMBL" id="TKB58218.1"/>
    </source>
</evidence>
<dbReference type="Pfam" id="PF00460">
    <property type="entry name" value="Flg_bb_rod"/>
    <property type="match status" value="1"/>
</dbReference>
<comment type="subcellular location">
    <subcellularLocation>
        <location evidence="1 6">Bacterial flagellum basal body</location>
    </subcellularLocation>
</comment>
<evidence type="ECO:0000259" key="7">
    <source>
        <dbReference type="Pfam" id="PF00460"/>
    </source>
</evidence>
<evidence type="ECO:0000256" key="2">
    <source>
        <dbReference type="ARBA" id="ARBA00009677"/>
    </source>
</evidence>
<dbReference type="AlphaFoldDB" id="A0A4V6WMU1"/>
<sequence length="246" mass="26544">MDNMLYIAASGASQNMNALGVHANNLANARTDGFKADLHQARSMQAFGEGLPTRVFAMTERPASNFDGGAIKTTQRDLDVAIKGEGWFVVEDLQGNEALSRNGSLKVDESGLLLNSHGDPMVGENGPILLPLPIEKVEIASNGVITVRPAGAPANEMEEIGQLKLVNPEINTLTKGEDGLFRNLDNNDYVADINVEVLSGAIEGSNVSPVHELVGMIEMQRQFDMQLKMMKTAEENDRSAAKLLRV</sequence>
<dbReference type="InterPro" id="IPR053967">
    <property type="entry name" value="LlgE_F_G-like_D1"/>
</dbReference>
<gene>
    <name evidence="10" type="ORF">FCL42_00180</name>
</gene>
<dbReference type="PANTHER" id="PTHR30435">
    <property type="entry name" value="FLAGELLAR PROTEIN"/>
    <property type="match status" value="1"/>
</dbReference>
<dbReference type="InterPro" id="IPR001444">
    <property type="entry name" value="Flag_bb_rod_N"/>
</dbReference>
<reference evidence="10 11" key="1">
    <citation type="submission" date="2019-04" db="EMBL/GenBank/DDBJ databases">
        <authorList>
            <person name="Hwang J.C."/>
        </authorList>
    </citation>
    <scope>NUCLEOTIDE SEQUENCE [LARGE SCALE GENOMIC DNA]</scope>
    <source>
        <strain evidence="10 11">IMCC35002</strain>
    </source>
</reference>
<protein>
    <recommendedName>
        <fullName evidence="5 6">Flagellar basal-body rod protein FlgF</fullName>
    </recommendedName>
</protein>
<keyword evidence="10" id="KW-0966">Cell projection</keyword>
<feature type="domain" description="Flagellar basal-body/hook protein C-terminal" evidence="8">
    <location>
        <begin position="199"/>
        <end position="243"/>
    </location>
</feature>
<dbReference type="InterPro" id="IPR020013">
    <property type="entry name" value="Flagellar_FlgE/F/G"/>
</dbReference>
<dbReference type="InterPro" id="IPR037925">
    <property type="entry name" value="FlgE/F/G-like"/>
</dbReference>
<dbReference type="Pfam" id="PF06429">
    <property type="entry name" value="Flg_bbr_C"/>
    <property type="match status" value="1"/>
</dbReference>
<keyword evidence="10" id="KW-0969">Cilium</keyword>
<evidence type="ECO:0000256" key="6">
    <source>
        <dbReference type="RuleBase" id="RU362116"/>
    </source>
</evidence>
<evidence type="ECO:0000259" key="9">
    <source>
        <dbReference type="Pfam" id="PF22692"/>
    </source>
</evidence>
<dbReference type="SUPFAM" id="SSF117143">
    <property type="entry name" value="Flagellar hook protein flgE"/>
    <property type="match status" value="1"/>
</dbReference>
<dbReference type="InterPro" id="IPR010930">
    <property type="entry name" value="Flg_bb/hook_C_dom"/>
</dbReference>
<dbReference type="NCBIfam" id="NF009280">
    <property type="entry name" value="PRK12640.1"/>
    <property type="match status" value="1"/>
</dbReference>
<dbReference type="PANTHER" id="PTHR30435:SF18">
    <property type="entry name" value="FLAGELLAR BASAL-BODY ROD PROTEIN FLGF"/>
    <property type="match status" value="1"/>
</dbReference>
<comment type="subunit">
    <text evidence="4 6">The basal body constitutes a major portion of the flagellar organelle and consists of five rings (E,L,P,S, and M) mounted on a central rod. The rod consists of about 26 subunits of FlgG in the distal portion, and FlgB, FlgC and FlgF are thought to build up the proximal portion of the rod with about 6 subunits each.</text>
</comment>
<dbReference type="GO" id="GO:0071978">
    <property type="term" value="P:bacterial-type flagellum-dependent swarming motility"/>
    <property type="evidence" value="ECO:0007669"/>
    <property type="project" value="TreeGrafter"/>
</dbReference>